<evidence type="ECO:0000256" key="15">
    <source>
        <dbReference type="PIRSR" id="PIRSR004930-1"/>
    </source>
</evidence>
<feature type="binding site" evidence="15">
    <location>
        <position position="142"/>
    </location>
    <ligand>
        <name>L-threonine</name>
        <dbReference type="ChEBI" id="CHEBI:57926"/>
    </ligand>
</feature>
<feature type="binding site" evidence="15">
    <location>
        <position position="270"/>
    </location>
    <ligand>
        <name>ATP</name>
        <dbReference type="ChEBI" id="CHEBI:30616"/>
    </ligand>
</feature>
<evidence type="ECO:0000256" key="5">
    <source>
        <dbReference type="ARBA" id="ARBA00022490"/>
    </source>
</evidence>
<feature type="binding site" evidence="15">
    <location>
        <position position="75"/>
    </location>
    <ligand>
        <name>ATP</name>
        <dbReference type="ChEBI" id="CHEBI:30616"/>
    </ligand>
</feature>
<evidence type="ECO:0000256" key="1">
    <source>
        <dbReference type="ARBA" id="ARBA00004496"/>
    </source>
</evidence>
<feature type="binding site" evidence="15">
    <location>
        <position position="172"/>
    </location>
    <ligand>
        <name>ATP</name>
        <dbReference type="ChEBI" id="CHEBI:30616"/>
    </ligand>
</feature>
<dbReference type="PANTHER" id="PTHR17490">
    <property type="entry name" value="SUA5"/>
    <property type="match status" value="1"/>
</dbReference>
<dbReference type="FunFam" id="3.90.870.10:FF:000008">
    <property type="entry name" value="Threonylcarbamoyl-AMP synthase"/>
    <property type="match status" value="1"/>
</dbReference>
<keyword evidence="10 14" id="KW-0067">ATP-binding</keyword>
<evidence type="ECO:0000256" key="3">
    <source>
        <dbReference type="ARBA" id="ARBA00012584"/>
    </source>
</evidence>
<feature type="domain" description="YrdC-like" evidence="16">
    <location>
        <begin position="30"/>
        <end position="222"/>
    </location>
</feature>
<dbReference type="OMA" id="RTQRWKS"/>
<sequence>MAFTTQIFKCSPESVSFDADKPVISSTETLEALHRASQQLHELQTVAFPTETVYGLGALALEPDAAARIFSTKGRPPDNPLIVHVSSKDMLPRILPEGYTISRTYEALIQRFWPGPLTLLFPTDPSIVPPIITANQPTVAVRMPSHPIARALIAIADAPVAAPSANSSGRPSPTRAEHVFNDLKGKLSIILDGGPCGVGLESTVVDGLHEDGNLRVLRPGGVTVEDLERAIREDLADEHPVPRVLVHRRDYRDETIEQAPTTPGMKYRHYSPSVPVTLLHTQSAPPNGTSRTSLSAFVESLAACGDSSRSLRIGVLCPSDSPLLEQISSLAVPNVTWVKHLLGPIAEPAISAQRLFDGLLALDAAKVDLIIVEEIREEREGLAVMNRVKKAAGDSVWIGN</sequence>
<comment type="catalytic activity">
    <reaction evidence="12 14">
        <text>L-threonine + hydrogencarbonate + ATP = L-threonylcarbamoyladenylate + diphosphate + H2O</text>
        <dbReference type="Rhea" id="RHEA:36407"/>
        <dbReference type="ChEBI" id="CHEBI:15377"/>
        <dbReference type="ChEBI" id="CHEBI:17544"/>
        <dbReference type="ChEBI" id="CHEBI:30616"/>
        <dbReference type="ChEBI" id="CHEBI:33019"/>
        <dbReference type="ChEBI" id="CHEBI:57926"/>
        <dbReference type="ChEBI" id="CHEBI:73682"/>
        <dbReference type="EC" id="2.7.7.87"/>
    </reaction>
</comment>
<keyword evidence="9 14" id="KW-0547">Nucleotide-binding</keyword>
<feature type="binding site" evidence="15">
    <location>
        <position position="202"/>
    </location>
    <ligand>
        <name>L-threonine</name>
        <dbReference type="ChEBI" id="CHEBI:57926"/>
    </ligand>
</feature>
<dbReference type="GO" id="GO:0002949">
    <property type="term" value="P:tRNA threonylcarbamoyladenosine modification"/>
    <property type="evidence" value="ECO:0007669"/>
    <property type="project" value="UniProtKB-ARBA"/>
</dbReference>
<dbReference type="STRING" id="5643.A0A060SAK8"/>
<dbReference type="Proteomes" id="UP000029665">
    <property type="component" value="Unassembled WGS sequence"/>
</dbReference>
<dbReference type="InterPro" id="IPR017945">
    <property type="entry name" value="DHBP_synth_RibB-like_a/b_dom"/>
</dbReference>
<dbReference type="GO" id="GO:0005737">
    <property type="term" value="C:cytoplasm"/>
    <property type="evidence" value="ECO:0007669"/>
    <property type="project" value="UniProtKB-SubCell"/>
</dbReference>
<dbReference type="InterPro" id="IPR006070">
    <property type="entry name" value="Sua5-like_dom"/>
</dbReference>
<protein>
    <recommendedName>
        <fullName evidence="4 14">Threonylcarbamoyl-AMP synthase</fullName>
        <shortName evidence="14">TC-AMP synthase</shortName>
        <ecNumber evidence="3 14">2.7.7.87</ecNumber>
    </recommendedName>
    <alternativeName>
        <fullName evidence="11 14">L-threonylcarbamoyladenylate synthase</fullName>
    </alternativeName>
</protein>
<dbReference type="GO" id="GO:0006450">
    <property type="term" value="P:regulation of translational fidelity"/>
    <property type="evidence" value="ECO:0007669"/>
    <property type="project" value="TreeGrafter"/>
</dbReference>
<feature type="binding site" evidence="15">
    <location>
        <position position="162"/>
    </location>
    <ligand>
        <name>L-threonine</name>
        <dbReference type="ChEBI" id="CHEBI:57926"/>
    </ligand>
</feature>
<feature type="binding site" evidence="15">
    <location>
        <position position="218"/>
    </location>
    <ligand>
        <name>ATP</name>
        <dbReference type="ChEBI" id="CHEBI:30616"/>
    </ligand>
</feature>
<dbReference type="SUPFAM" id="SSF55821">
    <property type="entry name" value="YrdC/RibB"/>
    <property type="match status" value="1"/>
</dbReference>
<comment type="caution">
    <text evidence="17">The sequence shown here is derived from an EMBL/GenBank/DDBJ whole genome shotgun (WGS) entry which is preliminary data.</text>
</comment>
<dbReference type="EMBL" id="CCBP010000100">
    <property type="protein sequence ID" value="CDO71375.1"/>
    <property type="molecule type" value="Genomic_DNA"/>
</dbReference>
<keyword evidence="5 14" id="KW-0963">Cytoplasm</keyword>
<evidence type="ECO:0000256" key="9">
    <source>
        <dbReference type="ARBA" id="ARBA00022741"/>
    </source>
</evidence>
<dbReference type="AlphaFoldDB" id="A0A060SAK8"/>
<evidence type="ECO:0000313" key="18">
    <source>
        <dbReference type="Proteomes" id="UP000029665"/>
    </source>
</evidence>
<proteinExistence type="inferred from homology"/>
<evidence type="ECO:0000256" key="11">
    <source>
        <dbReference type="ARBA" id="ARBA00029774"/>
    </source>
</evidence>
<gene>
    <name evidence="17" type="ORF">BN946_scf184908.g133</name>
</gene>
<dbReference type="HOGENOM" id="CLU_031397_0_0_1"/>
<evidence type="ECO:0000256" key="7">
    <source>
        <dbReference type="ARBA" id="ARBA00022694"/>
    </source>
</evidence>
<evidence type="ECO:0000256" key="10">
    <source>
        <dbReference type="ARBA" id="ARBA00022840"/>
    </source>
</evidence>
<comment type="subcellular location">
    <subcellularLocation>
        <location evidence="1 14">Cytoplasm</location>
    </subcellularLocation>
</comment>
<evidence type="ECO:0000256" key="14">
    <source>
        <dbReference type="PIRNR" id="PIRNR004930"/>
    </source>
</evidence>
<feature type="binding site" evidence="15">
    <location>
        <position position="79"/>
    </location>
    <ligand>
        <name>ATP</name>
        <dbReference type="ChEBI" id="CHEBI:30616"/>
    </ligand>
</feature>
<keyword evidence="8 14" id="KW-0548">Nucleotidyltransferase</keyword>
<keyword evidence="7 14" id="KW-0819">tRNA processing</keyword>
<evidence type="ECO:0000259" key="16">
    <source>
        <dbReference type="PROSITE" id="PS51163"/>
    </source>
</evidence>
<dbReference type="GO" id="GO:0005524">
    <property type="term" value="F:ATP binding"/>
    <property type="evidence" value="ECO:0007669"/>
    <property type="project" value="UniProtKB-UniRule"/>
</dbReference>
<dbReference type="Gene3D" id="3.90.870.10">
    <property type="entry name" value="DHBP synthase"/>
    <property type="match status" value="1"/>
</dbReference>
<dbReference type="NCBIfam" id="TIGR00057">
    <property type="entry name" value="L-threonylcarbamoyladenylate synthase"/>
    <property type="match status" value="1"/>
</dbReference>
<evidence type="ECO:0000256" key="13">
    <source>
        <dbReference type="ARBA" id="ARBA00056339"/>
    </source>
</evidence>
<evidence type="ECO:0000256" key="2">
    <source>
        <dbReference type="ARBA" id="ARBA00007663"/>
    </source>
</evidence>
<organism evidence="17 18">
    <name type="scientific">Pycnoporus cinnabarinus</name>
    <name type="common">Cinnabar-red polypore</name>
    <name type="synonym">Trametes cinnabarina</name>
    <dbReference type="NCBI Taxonomy" id="5643"/>
    <lineage>
        <taxon>Eukaryota</taxon>
        <taxon>Fungi</taxon>
        <taxon>Dikarya</taxon>
        <taxon>Basidiomycota</taxon>
        <taxon>Agaricomycotina</taxon>
        <taxon>Agaricomycetes</taxon>
        <taxon>Polyporales</taxon>
        <taxon>Polyporaceae</taxon>
        <taxon>Trametes</taxon>
    </lineage>
</organism>
<keyword evidence="6 14" id="KW-0808">Transferase</keyword>
<dbReference type="GO" id="GO:0061710">
    <property type="term" value="F:L-threonylcarbamoyladenylate synthase"/>
    <property type="evidence" value="ECO:0007669"/>
    <property type="project" value="UniProtKB-EC"/>
</dbReference>
<dbReference type="GO" id="GO:0000049">
    <property type="term" value="F:tRNA binding"/>
    <property type="evidence" value="ECO:0007669"/>
    <property type="project" value="TreeGrafter"/>
</dbReference>
<feature type="binding site" evidence="15">
    <location>
        <position position="164"/>
    </location>
    <ligand>
        <name>ATP</name>
        <dbReference type="ChEBI" id="CHEBI:30616"/>
    </ligand>
</feature>
<dbReference type="OrthoDB" id="412787at2759"/>
<dbReference type="InterPro" id="IPR005145">
    <property type="entry name" value="Sua5_C"/>
</dbReference>
<evidence type="ECO:0000256" key="6">
    <source>
        <dbReference type="ARBA" id="ARBA00022679"/>
    </source>
</evidence>
<evidence type="ECO:0000256" key="8">
    <source>
        <dbReference type="ARBA" id="ARBA00022695"/>
    </source>
</evidence>
<accession>A0A060SAK8</accession>
<name>A0A060SAK8_PYCCI</name>
<dbReference type="Pfam" id="PF01300">
    <property type="entry name" value="Sua5_yciO_yrdC"/>
    <property type="match status" value="1"/>
</dbReference>
<evidence type="ECO:0000256" key="4">
    <source>
        <dbReference type="ARBA" id="ARBA00015492"/>
    </source>
</evidence>
<comment type="similarity">
    <text evidence="2 14">Belongs to the SUA5 family.</text>
</comment>
<dbReference type="InterPro" id="IPR010923">
    <property type="entry name" value="T(6)A37_SUA5"/>
</dbReference>
<reference evidence="17" key="1">
    <citation type="submission" date="2014-01" db="EMBL/GenBank/DDBJ databases">
        <title>The genome of the white-rot fungus Pycnoporus cinnabarinus: a basidiomycete model with a versatile arsenal for lignocellulosic biomass breakdown.</title>
        <authorList>
            <person name="Levasseur A."/>
            <person name="Lomascolo A."/>
            <person name="Ruiz-Duenas F.J."/>
            <person name="Uzan E."/>
            <person name="Piumi F."/>
            <person name="Kues U."/>
            <person name="Ram A.F.J."/>
            <person name="Murat C."/>
            <person name="Haon M."/>
            <person name="Benoit I."/>
            <person name="Arfi Y."/>
            <person name="Chevret D."/>
            <person name="Drula E."/>
            <person name="Kwon M.J."/>
            <person name="Gouret P."/>
            <person name="Lesage-Meessen L."/>
            <person name="Lombard V."/>
            <person name="Mariette J."/>
            <person name="Noirot C."/>
            <person name="Park J."/>
            <person name="Patyshakuliyeva A."/>
            <person name="Wieneger R.A.B."/>
            <person name="Wosten H.A.B."/>
            <person name="Martin F."/>
            <person name="Coutinho P.M."/>
            <person name="de Vries R."/>
            <person name="Martinez A.T."/>
            <person name="Klopp C."/>
            <person name="Pontarotti P."/>
            <person name="Henrissat B."/>
            <person name="Record E."/>
        </authorList>
    </citation>
    <scope>NUCLEOTIDE SEQUENCE [LARGE SCALE GENOMIC DNA]</scope>
    <source>
        <strain evidence="17">BRFM137</strain>
    </source>
</reference>
<dbReference type="EC" id="2.7.7.87" evidence="3 14"/>
<comment type="function">
    <text evidence="13">Required for the formation of a threonylcarbamoyl group on adenosine at position 37 (t(6)A37) in tRNAs that read codons beginning with adenine. Likely catalyzes the conversion of L-threonine, HCO(3)(-)/CO(2) and ATP to give threonylcarbamoyl-AMP (TC-AMP) as the acyladenylate intermediate, with the release of diphosphate. Required for normal translation, by ensuring translation fidelity at the level of codon recognition, appropriate translation initiation selection and maintenance of reading frame. Also involved in telomere replication. Binds to single-stranded telomeric (ssTG) DNA and positively regulates telomere length.</text>
</comment>
<feature type="binding site" evidence="15">
    <location>
        <position position="138"/>
    </location>
    <ligand>
        <name>ATP</name>
        <dbReference type="ChEBI" id="CHEBI:30616"/>
    </ligand>
</feature>
<dbReference type="GO" id="GO:0003725">
    <property type="term" value="F:double-stranded RNA binding"/>
    <property type="evidence" value="ECO:0007669"/>
    <property type="project" value="UniProtKB-UniRule"/>
</dbReference>
<evidence type="ECO:0000313" key="17">
    <source>
        <dbReference type="EMBL" id="CDO71375.1"/>
    </source>
</evidence>
<dbReference type="InterPro" id="IPR038385">
    <property type="entry name" value="Sua5/YwlC_C"/>
</dbReference>
<dbReference type="PROSITE" id="PS51163">
    <property type="entry name" value="YRDC"/>
    <property type="match status" value="1"/>
</dbReference>
<keyword evidence="18" id="KW-1185">Reference proteome</keyword>
<dbReference type="PIRSF" id="PIRSF004930">
    <property type="entry name" value="Tln_factor_SUA5"/>
    <property type="match status" value="1"/>
</dbReference>
<feature type="binding site" evidence="15">
    <location>
        <position position="84"/>
    </location>
    <ligand>
        <name>L-threonine</name>
        <dbReference type="ChEBI" id="CHEBI:57926"/>
    </ligand>
</feature>
<feature type="binding site" evidence="15">
    <location>
        <position position="52"/>
    </location>
    <ligand>
        <name>L-threonine</name>
        <dbReference type="ChEBI" id="CHEBI:57926"/>
    </ligand>
</feature>
<dbReference type="Pfam" id="PF03481">
    <property type="entry name" value="Sua5_C"/>
    <property type="match status" value="1"/>
</dbReference>
<dbReference type="PANTHER" id="PTHR17490:SF16">
    <property type="entry name" value="THREONYLCARBAMOYL-AMP SYNTHASE"/>
    <property type="match status" value="1"/>
</dbReference>
<dbReference type="Gene3D" id="3.40.50.11030">
    <property type="entry name" value="Threonylcarbamoyl-AMP synthase, C-terminal domain"/>
    <property type="match status" value="1"/>
</dbReference>
<evidence type="ECO:0000256" key="12">
    <source>
        <dbReference type="ARBA" id="ARBA00048366"/>
    </source>
</evidence>
<dbReference type="InterPro" id="IPR050156">
    <property type="entry name" value="TC-AMP_synthase_SUA5"/>
</dbReference>